<dbReference type="Proteomes" id="UP001596390">
    <property type="component" value="Unassembled WGS sequence"/>
</dbReference>
<keyword evidence="2" id="KW-0472">Membrane</keyword>
<keyword evidence="4" id="KW-1185">Reference proteome</keyword>
<feature type="region of interest" description="Disordered" evidence="1">
    <location>
        <begin position="89"/>
        <end position="112"/>
    </location>
</feature>
<evidence type="ECO:0008006" key="5">
    <source>
        <dbReference type="Google" id="ProtNLM"/>
    </source>
</evidence>
<comment type="caution">
    <text evidence="3">The sequence shown here is derived from an EMBL/GenBank/DDBJ whole genome shotgun (WGS) entry which is preliminary data.</text>
</comment>
<protein>
    <recommendedName>
        <fullName evidence="5">DUF4235 domain-containing protein</fullName>
    </recommendedName>
</protein>
<name>A0ABD5YEW0_9EURY</name>
<evidence type="ECO:0000256" key="1">
    <source>
        <dbReference type="SAM" id="MobiDB-lite"/>
    </source>
</evidence>
<dbReference type="RefSeq" id="WP_267665370.1">
    <property type="nucleotide sequence ID" value="NZ_JAODIX010000064.1"/>
</dbReference>
<accession>A0ABD5YEW0</accession>
<evidence type="ECO:0000313" key="4">
    <source>
        <dbReference type="Proteomes" id="UP001596390"/>
    </source>
</evidence>
<gene>
    <name evidence="3" type="ORF">ACFQMK_13705</name>
</gene>
<keyword evidence="2" id="KW-0812">Transmembrane</keyword>
<keyword evidence="2" id="KW-1133">Transmembrane helix</keyword>
<evidence type="ECO:0000256" key="2">
    <source>
        <dbReference type="SAM" id="Phobius"/>
    </source>
</evidence>
<proteinExistence type="predicted"/>
<evidence type="ECO:0000313" key="3">
    <source>
        <dbReference type="EMBL" id="MFC7187914.1"/>
    </source>
</evidence>
<feature type="transmembrane region" description="Helical" evidence="2">
    <location>
        <begin position="20"/>
        <end position="42"/>
    </location>
</feature>
<dbReference type="AlphaFoldDB" id="A0ABD5YEW0"/>
<sequence>MLDSDEMPCSEVDDGSKRKVGSLLVIGQGLLTAVAPGLSVSLTRKLLAKNFENADELEAKPAYRRQLRAVGIGAAAAGIAGYAMEVASEGATDEVTSPGDETPPNDADEAAA</sequence>
<reference evidence="3 4" key="1">
    <citation type="journal article" date="2019" name="Int. J. Syst. Evol. Microbiol.">
        <title>The Global Catalogue of Microorganisms (GCM) 10K type strain sequencing project: providing services to taxonomists for standard genome sequencing and annotation.</title>
        <authorList>
            <consortium name="The Broad Institute Genomics Platform"/>
            <consortium name="The Broad Institute Genome Sequencing Center for Infectious Disease"/>
            <person name="Wu L."/>
            <person name="Ma J."/>
        </authorList>
    </citation>
    <scope>NUCLEOTIDE SEQUENCE [LARGE SCALE GENOMIC DNA]</scope>
    <source>
        <strain evidence="3 4">Q85</strain>
    </source>
</reference>
<dbReference type="EMBL" id="JBHSZZ010000064">
    <property type="protein sequence ID" value="MFC7187914.1"/>
    <property type="molecule type" value="Genomic_DNA"/>
</dbReference>
<organism evidence="3 4">
    <name type="scientific">Halorubrum yunnanense</name>
    <dbReference type="NCBI Taxonomy" id="1526162"/>
    <lineage>
        <taxon>Archaea</taxon>
        <taxon>Methanobacteriati</taxon>
        <taxon>Methanobacteriota</taxon>
        <taxon>Stenosarchaea group</taxon>
        <taxon>Halobacteria</taxon>
        <taxon>Halobacteriales</taxon>
        <taxon>Haloferacaceae</taxon>
        <taxon>Halorubrum</taxon>
    </lineage>
</organism>